<reference evidence="4" key="1">
    <citation type="submission" date="2016-04" db="EMBL/GenBank/DDBJ databases">
        <authorList>
            <person name="Evans L.H."/>
            <person name="Alamgir A."/>
            <person name="Owens N."/>
            <person name="Weber N.D."/>
            <person name="Virtaneva K."/>
            <person name="Barbian K."/>
            <person name="Babar A."/>
            <person name="Rosenke K."/>
        </authorList>
    </citation>
    <scope>NUCLEOTIDE SEQUENCE</scope>
    <source>
        <strain evidence="4">86</strain>
    </source>
</reference>
<dbReference type="Gene3D" id="1.25.40.10">
    <property type="entry name" value="Tetratricopeptide repeat domain"/>
    <property type="match status" value="2"/>
</dbReference>
<dbReference type="Pfam" id="PF13432">
    <property type="entry name" value="TPR_16"/>
    <property type="match status" value="1"/>
</dbReference>
<sequence>MLAGAAQAAEPTPAAIAARKADAERYAKCMTQVESAPKDAFEAADAWAARGGGEPAKHCAAAALLRLGFPEEAATRLEALAKTTSRDDDVRAHMLDQAGQAWAEAKQWDKANAAQSEALRIAPGAADLWIGRARTRARAQNYGLAVDDLTEALKRDPKSVEALTLRASAYRYLDALDLARDDLDAALKLDPANPEARLESGIVHRLQGKPDLARRDWREALLAAPEDAPIVEDVRRNIELLELGEPPIPARP</sequence>
<protein>
    <submittedName>
        <fullName evidence="4">FOG: TPR repeat</fullName>
    </submittedName>
</protein>
<gene>
    <name evidence="4" type="ORF">KL86APRO_20099</name>
</gene>
<evidence type="ECO:0000313" key="4">
    <source>
        <dbReference type="EMBL" id="SBW11187.1"/>
    </source>
</evidence>
<dbReference type="SMART" id="SM00028">
    <property type="entry name" value="TPR"/>
    <property type="match status" value="3"/>
</dbReference>
<name>A0A212KHQ6_9PROT</name>
<dbReference type="InterPro" id="IPR050498">
    <property type="entry name" value="Ycf3"/>
</dbReference>
<dbReference type="EMBL" id="FLUO01000002">
    <property type="protein sequence ID" value="SBW11187.1"/>
    <property type="molecule type" value="Genomic_DNA"/>
</dbReference>
<dbReference type="PROSITE" id="PS50005">
    <property type="entry name" value="TPR"/>
    <property type="match status" value="2"/>
</dbReference>
<proteinExistence type="predicted"/>
<evidence type="ECO:0000256" key="3">
    <source>
        <dbReference type="PROSITE-ProRule" id="PRU00339"/>
    </source>
</evidence>
<organism evidence="4">
    <name type="scientific">uncultured Alphaproteobacteria bacterium</name>
    <dbReference type="NCBI Taxonomy" id="91750"/>
    <lineage>
        <taxon>Bacteria</taxon>
        <taxon>Pseudomonadati</taxon>
        <taxon>Pseudomonadota</taxon>
        <taxon>Alphaproteobacteria</taxon>
        <taxon>environmental samples</taxon>
    </lineage>
</organism>
<feature type="repeat" description="TPR" evidence="3">
    <location>
        <begin position="126"/>
        <end position="159"/>
    </location>
</feature>
<dbReference type="PANTHER" id="PTHR44858">
    <property type="entry name" value="TETRATRICOPEPTIDE REPEAT PROTEIN 6"/>
    <property type="match status" value="1"/>
</dbReference>
<feature type="repeat" description="TPR" evidence="3">
    <location>
        <begin position="160"/>
        <end position="193"/>
    </location>
</feature>
<accession>A0A212KHQ6</accession>
<dbReference type="AlphaFoldDB" id="A0A212KHQ6"/>
<keyword evidence="1" id="KW-0677">Repeat</keyword>
<keyword evidence="2 3" id="KW-0802">TPR repeat</keyword>
<dbReference type="InterPro" id="IPR011990">
    <property type="entry name" value="TPR-like_helical_dom_sf"/>
</dbReference>
<dbReference type="InterPro" id="IPR019734">
    <property type="entry name" value="TPR_rpt"/>
</dbReference>
<dbReference type="PANTHER" id="PTHR44858:SF1">
    <property type="entry name" value="UDP-N-ACETYLGLUCOSAMINE--PEPTIDE N-ACETYLGLUCOSAMINYLTRANSFERASE SPINDLY-RELATED"/>
    <property type="match status" value="1"/>
</dbReference>
<evidence type="ECO:0000256" key="1">
    <source>
        <dbReference type="ARBA" id="ARBA00022737"/>
    </source>
</evidence>
<evidence type="ECO:0000256" key="2">
    <source>
        <dbReference type="ARBA" id="ARBA00022803"/>
    </source>
</evidence>
<dbReference type="SUPFAM" id="SSF48452">
    <property type="entry name" value="TPR-like"/>
    <property type="match status" value="1"/>
</dbReference>